<dbReference type="GO" id="GO:0005879">
    <property type="term" value="C:axonemal microtubule"/>
    <property type="evidence" value="ECO:0007669"/>
    <property type="project" value="UniProtKB-UniRule"/>
</dbReference>
<dbReference type="SUPFAM" id="SSF48452">
    <property type="entry name" value="TPR-like"/>
    <property type="match status" value="2"/>
</dbReference>
<comment type="similarity">
    <text evidence="2 8">Belongs to the TTC30/dfy-1/fleer family.</text>
</comment>
<dbReference type="GO" id="GO:0030992">
    <property type="term" value="C:intraciliary transport particle B"/>
    <property type="evidence" value="ECO:0007669"/>
    <property type="project" value="TreeGrafter"/>
</dbReference>
<evidence type="ECO:0000313" key="10">
    <source>
        <dbReference type="Proteomes" id="UP000663879"/>
    </source>
</evidence>
<keyword evidence="3" id="KW-0677">Repeat</keyword>
<dbReference type="GO" id="GO:0120170">
    <property type="term" value="F:intraciliary transport particle B binding"/>
    <property type="evidence" value="ECO:0007669"/>
    <property type="project" value="TreeGrafter"/>
</dbReference>
<dbReference type="Gene3D" id="1.25.40.10">
    <property type="entry name" value="Tetratricopeptide repeat domain"/>
    <property type="match status" value="3"/>
</dbReference>
<dbReference type="PANTHER" id="PTHR20931:SF0">
    <property type="entry name" value="TETRATRICOPEPTIDE REPEAT PROTEIN 30"/>
    <property type="match status" value="1"/>
</dbReference>
<dbReference type="FunFam" id="1.25.40.10:FF:000186">
    <property type="entry name" value="Tetratricopeptide repeat domain 30A"/>
    <property type="match status" value="1"/>
</dbReference>
<comment type="subcellular location">
    <subcellularLocation>
        <location evidence="1 8">Cell projection</location>
        <location evidence="1 8">Cilium</location>
    </subcellularLocation>
</comment>
<evidence type="ECO:0000313" key="9">
    <source>
        <dbReference type="EMBL" id="CAF0818694.1"/>
    </source>
</evidence>
<evidence type="ECO:0000256" key="4">
    <source>
        <dbReference type="ARBA" id="ARBA00022794"/>
    </source>
</evidence>
<evidence type="ECO:0000256" key="3">
    <source>
        <dbReference type="ARBA" id="ARBA00022737"/>
    </source>
</evidence>
<dbReference type="InterPro" id="IPR019734">
    <property type="entry name" value="TPR_rpt"/>
</dbReference>
<comment type="function">
    <text evidence="8">Required for polyglutamylation of axonemal tubulin. Plays a role in anterograde intraflagellar transport (IFT), the process by which cilia precursors are transported from the base of the cilium to the site of their incorporation at the tip.</text>
</comment>
<keyword evidence="5 8" id="KW-0802">TPR repeat</keyword>
<accession>A0A813U4P5</accession>
<evidence type="ECO:0000256" key="2">
    <source>
        <dbReference type="ARBA" id="ARBA00009522"/>
    </source>
</evidence>
<gene>
    <name evidence="9" type="ORF">OXX778_LOCUS7349</name>
</gene>
<evidence type="ECO:0000256" key="7">
    <source>
        <dbReference type="ARBA" id="ARBA00023273"/>
    </source>
</evidence>
<dbReference type="PANTHER" id="PTHR20931">
    <property type="entry name" value="TETRATRICOPEPTIDE REPEAT PROTEIN 30"/>
    <property type="match status" value="1"/>
</dbReference>
<comment type="caution">
    <text evidence="9">The sequence shown here is derived from an EMBL/GenBank/DDBJ whole genome shotgun (WGS) entry which is preliminary data.</text>
</comment>
<organism evidence="9 10">
    <name type="scientific">Brachionus calyciflorus</name>
    <dbReference type="NCBI Taxonomy" id="104777"/>
    <lineage>
        <taxon>Eukaryota</taxon>
        <taxon>Metazoa</taxon>
        <taxon>Spiralia</taxon>
        <taxon>Gnathifera</taxon>
        <taxon>Rotifera</taxon>
        <taxon>Eurotatoria</taxon>
        <taxon>Monogononta</taxon>
        <taxon>Pseudotrocha</taxon>
        <taxon>Ploima</taxon>
        <taxon>Brachionidae</taxon>
        <taxon>Brachionus</taxon>
    </lineage>
</organism>
<dbReference type="SMART" id="SM00028">
    <property type="entry name" value="TPR"/>
    <property type="match status" value="4"/>
</dbReference>
<dbReference type="EMBL" id="CAJNOC010000931">
    <property type="protein sequence ID" value="CAF0818694.1"/>
    <property type="molecule type" value="Genomic_DNA"/>
</dbReference>
<dbReference type="OrthoDB" id="10249577at2759"/>
<dbReference type="AlphaFoldDB" id="A0A813U4P5"/>
<name>A0A813U4P5_9BILA</name>
<evidence type="ECO:0000256" key="1">
    <source>
        <dbReference type="ARBA" id="ARBA00004138"/>
    </source>
</evidence>
<sequence>MSMRYDLKEGEATHRIYSLIRDGKFRDAVDILNYQISINNKSRAALSLLAYCYYYLQDYVNASDCYEQLSVLYPDQDQYKLYYAQSLYKCGLNVEAMRVASQIESQNYLNQVVKLQAAVKYAEDDIKGCMEFVDRSSATDDPGIEINKACILFKENKVEAALERFKKAQQILGQRPDISYNIAVCYYRLKQYDVSLKNIADIIEKGIKEHPELSVGMQTDGIEVASVGNTLVLHESCLVEAFNLKAAIQFNLKNMNNAREALTDMPPRTEAELDPITLHNLAIMNMEEEPSSGFEKLQFLIQQNSFPFETFANLCFLYVKYGFYSLVADVLAENSHLTFKHLTPYEYEFLEAKIMQQTSPEEAYRKLEEMGVKQIDTLRKLTKDVADVRKSSKEEPMKRALQEYDENLEKYIPILMAQASIYWDMQNYTAIEKIFRKTVEFCSDHDIWRLNVGHVLFMQDNNKYRDAIGFYEPIVKKHYDNILNVSPIVLANLCVTYIMTSLNEEAEELMRKIEREEDHAAMDNPERKLYHLCIVNLVIGTLYCAKGNYEFGISRVMKSLEPYQKKLGTDTWFYTKRCFLALFENMAKHLVLLKDSFVGEIIQFLTLCETYGKDVKANVEMPMDPQPMHPGRNTVAYEARYLKWILFEIIDY</sequence>
<dbReference type="GO" id="GO:0042073">
    <property type="term" value="P:intraciliary transport"/>
    <property type="evidence" value="ECO:0007669"/>
    <property type="project" value="UniProtKB-UniRule"/>
</dbReference>
<keyword evidence="6 8" id="KW-0969">Cilium</keyword>
<evidence type="ECO:0000256" key="5">
    <source>
        <dbReference type="ARBA" id="ARBA00022803"/>
    </source>
</evidence>
<evidence type="ECO:0000256" key="6">
    <source>
        <dbReference type="ARBA" id="ARBA00023069"/>
    </source>
</evidence>
<dbReference type="InterPro" id="IPR039941">
    <property type="entry name" value="TT30"/>
</dbReference>
<dbReference type="Proteomes" id="UP000663879">
    <property type="component" value="Unassembled WGS sequence"/>
</dbReference>
<keyword evidence="10" id="KW-1185">Reference proteome</keyword>
<reference evidence="9" key="1">
    <citation type="submission" date="2021-02" db="EMBL/GenBank/DDBJ databases">
        <authorList>
            <person name="Nowell W R."/>
        </authorList>
    </citation>
    <scope>NUCLEOTIDE SEQUENCE</scope>
    <source>
        <strain evidence="9">Ploen Becks lab</strain>
    </source>
</reference>
<keyword evidence="7 8" id="KW-0966">Cell projection</keyword>
<evidence type="ECO:0000256" key="8">
    <source>
        <dbReference type="RuleBase" id="RU367070"/>
    </source>
</evidence>
<dbReference type="InterPro" id="IPR011990">
    <property type="entry name" value="TPR-like_helical_dom_sf"/>
</dbReference>
<protein>
    <recommendedName>
        <fullName evidence="8">Tetratricopeptide repeat protein 30</fullName>
    </recommendedName>
</protein>
<proteinExistence type="inferred from homology"/>
<keyword evidence="4 8" id="KW-0970">Cilium biogenesis/degradation</keyword>